<evidence type="ECO:0000313" key="2">
    <source>
        <dbReference type="EMBL" id="AML79826.1"/>
    </source>
</evidence>
<gene>
    <name evidence="1" type="primary">orf4</name>
</gene>
<dbReference type="GeneID" id="26995215"/>
<sequence>MIKVAVFLILKFIHIESNFDQIILILQYFLYHDKLIDNNNYLV</sequence>
<dbReference type="EMBL" id="KU179794">
    <property type="protein sequence ID" value="AML79826.1"/>
    <property type="molecule type" value="Genomic_DNA"/>
</dbReference>
<dbReference type="Pfam" id="PF07112">
    <property type="entry name" value="DUF1368"/>
    <property type="match status" value="1"/>
</dbReference>
<proteinExistence type="predicted"/>
<protein>
    <submittedName>
        <fullName evidence="1">Uncharacterized protein</fullName>
    </submittedName>
</protein>
<dbReference type="RefSeq" id="YP_009237863.1">
    <property type="nucleotide sequence ID" value="NC_029644.1"/>
</dbReference>
<geneLocation type="chloroplast" evidence="1"/>
<dbReference type="EMBL" id="KP330491">
    <property type="protein sequence ID" value="AJO68537.1"/>
    <property type="molecule type" value="Genomic_DNA"/>
</dbReference>
<reference evidence="1" key="1">
    <citation type="submission" date="2014-12" db="EMBL/GenBank/DDBJ databases">
        <title>The complete chloroplast genome of Gracilariopsis lemaneiformis.</title>
        <authorList>
            <person name="Bi G."/>
            <person name="Du Q."/>
            <person name="Sui Z."/>
            <person name="Mao Y."/>
        </authorList>
    </citation>
    <scope>NUCLEOTIDE SEQUENCE</scope>
</reference>
<organism evidence="1">
    <name type="scientific">Gracilariopsis lemaneiformis</name>
    <name type="common">Red alga</name>
    <name type="synonym">Gracilaria lemaneiformis</name>
    <dbReference type="NCBI Taxonomy" id="2782"/>
    <lineage>
        <taxon>Eukaryota</taxon>
        <taxon>Rhodophyta</taxon>
        <taxon>Florideophyceae</taxon>
        <taxon>Rhodymeniophycidae</taxon>
        <taxon>Gracilariales</taxon>
        <taxon>Gracilariaceae</taxon>
        <taxon>Gracilariopsis</taxon>
    </lineage>
</organism>
<keyword evidence="1" id="KW-0150">Chloroplast</keyword>
<keyword evidence="1" id="KW-0934">Plastid</keyword>
<reference evidence="2" key="2">
    <citation type="journal article" date="2016" name="Mitochondrial DNA Part B Resour">
        <title>The complete chloroplast genome of Gracilariopsis lemaneiformis, an important economic red alga of the family Gracilariaceae.</title>
        <authorList>
            <person name="Zhang Y."/>
            <person name="Guo Y.-M."/>
            <person name="Li T.-J."/>
            <person name="Chen C.-H."/>
            <person name="Shen K.-N."/>
            <person name="Hsiao C.-D."/>
        </authorList>
    </citation>
    <scope>NUCLEOTIDE SEQUENCE</scope>
</reference>
<accession>A0A0C5DLU9</accession>
<dbReference type="InterPro" id="IPR010778">
    <property type="entry name" value="DUF1368"/>
</dbReference>
<dbReference type="AlphaFoldDB" id="A0A0C5DLU9"/>
<name>A0A0C5DLU9_GRALE</name>
<evidence type="ECO:0000313" key="1">
    <source>
        <dbReference type="EMBL" id="AJO68537.1"/>
    </source>
</evidence>